<feature type="transmembrane region" description="Helical" evidence="5">
    <location>
        <begin position="20"/>
        <end position="43"/>
    </location>
</feature>
<dbReference type="PANTHER" id="PTHR30469:SF12">
    <property type="entry name" value="MULTIDRUG RESISTANCE PROTEIN MDTA"/>
    <property type="match status" value="1"/>
</dbReference>
<keyword evidence="5" id="KW-0472">Membrane</keyword>
<evidence type="ECO:0000256" key="2">
    <source>
        <dbReference type="ARBA" id="ARBA00009477"/>
    </source>
</evidence>
<dbReference type="EMBL" id="DRMJ01000208">
    <property type="protein sequence ID" value="HHL42797.1"/>
    <property type="molecule type" value="Genomic_DNA"/>
</dbReference>
<dbReference type="Gene3D" id="1.10.287.470">
    <property type="entry name" value="Helix hairpin bin"/>
    <property type="match status" value="1"/>
</dbReference>
<accession>A0A7C5LSE3</accession>
<protein>
    <submittedName>
        <fullName evidence="8">Efflux RND transporter periplasmic adaptor subunit</fullName>
    </submittedName>
</protein>
<reference evidence="8" key="1">
    <citation type="journal article" date="2020" name="mSystems">
        <title>Genome- and Community-Level Interaction Insights into Carbon Utilization and Element Cycling Functions of Hydrothermarchaeota in Hydrothermal Sediment.</title>
        <authorList>
            <person name="Zhou Z."/>
            <person name="Liu Y."/>
            <person name="Xu W."/>
            <person name="Pan J."/>
            <person name="Luo Z.H."/>
            <person name="Li M."/>
        </authorList>
    </citation>
    <scope>NUCLEOTIDE SEQUENCE [LARGE SCALE GENOMIC DNA]</scope>
    <source>
        <strain evidence="8">HyVt-485</strain>
    </source>
</reference>
<comment type="similarity">
    <text evidence="2">Belongs to the membrane fusion protein (MFP) (TC 8.A.1) family.</text>
</comment>
<dbReference type="Pfam" id="PF25967">
    <property type="entry name" value="RND-MFP_C"/>
    <property type="match status" value="1"/>
</dbReference>
<dbReference type="Pfam" id="PF25917">
    <property type="entry name" value="BSH_RND"/>
    <property type="match status" value="1"/>
</dbReference>
<dbReference type="SUPFAM" id="SSF111369">
    <property type="entry name" value="HlyD-like secretion proteins"/>
    <property type="match status" value="1"/>
</dbReference>
<dbReference type="Gene3D" id="2.40.30.170">
    <property type="match status" value="1"/>
</dbReference>
<dbReference type="PANTHER" id="PTHR30469">
    <property type="entry name" value="MULTIDRUG RESISTANCE PROTEIN MDTA"/>
    <property type="match status" value="1"/>
</dbReference>
<dbReference type="Gene3D" id="2.40.50.100">
    <property type="match status" value="1"/>
</dbReference>
<dbReference type="InterPro" id="IPR006143">
    <property type="entry name" value="RND_pump_MFP"/>
</dbReference>
<evidence type="ECO:0000256" key="1">
    <source>
        <dbReference type="ARBA" id="ARBA00004196"/>
    </source>
</evidence>
<keyword evidence="3" id="KW-0813">Transport</keyword>
<evidence type="ECO:0000313" key="8">
    <source>
        <dbReference type="EMBL" id="HHL42797.1"/>
    </source>
</evidence>
<dbReference type="InterPro" id="IPR058625">
    <property type="entry name" value="MdtA-like_BSH"/>
</dbReference>
<evidence type="ECO:0000256" key="3">
    <source>
        <dbReference type="ARBA" id="ARBA00022448"/>
    </source>
</evidence>
<dbReference type="GO" id="GO:0015562">
    <property type="term" value="F:efflux transmembrane transporter activity"/>
    <property type="evidence" value="ECO:0007669"/>
    <property type="project" value="TreeGrafter"/>
</dbReference>
<dbReference type="NCBIfam" id="TIGR01730">
    <property type="entry name" value="RND_mfp"/>
    <property type="match status" value="1"/>
</dbReference>
<dbReference type="GO" id="GO:1990281">
    <property type="term" value="C:efflux pump complex"/>
    <property type="evidence" value="ECO:0007669"/>
    <property type="project" value="TreeGrafter"/>
</dbReference>
<evidence type="ECO:0000259" key="6">
    <source>
        <dbReference type="Pfam" id="PF25917"/>
    </source>
</evidence>
<dbReference type="Gene3D" id="2.40.420.20">
    <property type="match status" value="1"/>
</dbReference>
<keyword evidence="5" id="KW-0812">Transmembrane</keyword>
<feature type="domain" description="Multidrug resistance protein MdtA-like barrel-sandwich hybrid" evidence="6">
    <location>
        <begin position="85"/>
        <end position="222"/>
    </location>
</feature>
<evidence type="ECO:0000256" key="4">
    <source>
        <dbReference type="SAM" id="MobiDB-lite"/>
    </source>
</evidence>
<evidence type="ECO:0000256" key="5">
    <source>
        <dbReference type="SAM" id="Phobius"/>
    </source>
</evidence>
<name>A0A7C5LSE3_9PROT</name>
<evidence type="ECO:0000259" key="7">
    <source>
        <dbReference type="Pfam" id="PF25967"/>
    </source>
</evidence>
<dbReference type="Proteomes" id="UP000885830">
    <property type="component" value="Unassembled WGS sequence"/>
</dbReference>
<dbReference type="InterPro" id="IPR058627">
    <property type="entry name" value="MdtA-like_C"/>
</dbReference>
<feature type="domain" description="Multidrug resistance protein MdtA-like C-terminal permuted SH3" evidence="7">
    <location>
        <begin position="332"/>
        <end position="388"/>
    </location>
</feature>
<feature type="compositionally biased region" description="Basic residues" evidence="4">
    <location>
        <begin position="426"/>
        <end position="443"/>
    </location>
</feature>
<proteinExistence type="inferred from homology"/>
<dbReference type="AlphaFoldDB" id="A0A7C5LSE3"/>
<gene>
    <name evidence="8" type="ORF">ENJ42_04200</name>
</gene>
<sequence length="453" mass="49473">MVETQIDPTEQNQPSLMRKVLVIMVPILILLAAILLVVILTHLKKKPEVKKKKTPVFAVLATPAYSDDVQLVVSVQGEARPRTEIDLVPEVAGKIIYVSPKFLAGGVFKKGDVLYKIDPADYQVAVVRAEAAVARAKQALVREQAEGDIARRDWEDLGKGEASDLTLRKPQLLEAKANLQSAQADLENAKIRLGRTLVKAPFDGRVREKFADIGQYVNPGSRLGRIFASDILEVRLALSDADLSKLDLPVAYVAKTRKDAPQVKIRSLIAGQERVWNGQIMRTESTFDTQTRSLYAIAEVVDPYGKGMSEGRYPLAPGLYVNADIKGKSLENVIVIPRDGLRPEDKVYIVEEDGNAQSRDVVVLDATPARAVLAKGIEAGDIVVLSPLEKSQLTLKLKALDVDDPAKVLVEPKIEEEDDDAEVAAGKKKNKKKKGKKKGKSKGGKGQSAKGEK</sequence>
<organism evidence="8">
    <name type="scientific">Hellea balneolensis</name>
    <dbReference type="NCBI Taxonomy" id="287478"/>
    <lineage>
        <taxon>Bacteria</taxon>
        <taxon>Pseudomonadati</taxon>
        <taxon>Pseudomonadota</taxon>
        <taxon>Alphaproteobacteria</taxon>
        <taxon>Maricaulales</taxon>
        <taxon>Robiginitomaculaceae</taxon>
        <taxon>Hellea</taxon>
    </lineage>
</organism>
<comment type="caution">
    <text evidence="8">The sequence shown here is derived from an EMBL/GenBank/DDBJ whole genome shotgun (WGS) entry which is preliminary data.</text>
</comment>
<feature type="region of interest" description="Disordered" evidence="4">
    <location>
        <begin position="412"/>
        <end position="453"/>
    </location>
</feature>
<keyword evidence="5" id="KW-1133">Transmembrane helix</keyword>
<comment type="subcellular location">
    <subcellularLocation>
        <location evidence="1">Cell envelope</location>
    </subcellularLocation>
</comment>